<feature type="transmembrane region" description="Helical" evidence="6">
    <location>
        <begin position="221"/>
        <end position="240"/>
    </location>
</feature>
<name>A0A177N079_9GAMM</name>
<sequence length="245" mass="27832">MKFMLFNRHVQFSWIGLAVYLMLVTLLCSLGFWQLDRAEQKKQILTQQAQALSVASINLNQETIPTVEAVRYQNATVIGRYDDAHQFLLDNQIVDGKNGYFVLTPLFLDGQSRAVLVNRGWVALGKDRNLLPAVDIKELQVRLAGRINQFPSVGIKLKGAEIPTETWPSVVQVIDSKVLSQKLGYQLVDYQIELDPTAAEGYKRKWTMNTPIPPEKHQAYAVQWFGLALTLTALFIWISIKKRSE</sequence>
<dbReference type="CDD" id="cd06662">
    <property type="entry name" value="SURF1"/>
    <property type="match status" value="1"/>
</dbReference>
<comment type="caution">
    <text evidence="7">The sequence shown here is derived from an EMBL/GenBank/DDBJ whole genome shotgun (WGS) entry which is preliminary data.</text>
</comment>
<evidence type="ECO:0000256" key="6">
    <source>
        <dbReference type="RuleBase" id="RU363076"/>
    </source>
</evidence>
<dbReference type="InterPro" id="IPR045214">
    <property type="entry name" value="Surf1/Surf4"/>
</dbReference>
<dbReference type="AlphaFoldDB" id="A0A177N079"/>
<comment type="similarity">
    <text evidence="2 6">Belongs to the SURF1 family.</text>
</comment>
<protein>
    <recommendedName>
        <fullName evidence="6">SURF1-like protein</fullName>
    </recommendedName>
</protein>
<keyword evidence="4 6" id="KW-1133">Transmembrane helix</keyword>
<organism evidence="7 8">
    <name type="scientific">Methylomonas lenta</name>
    <dbReference type="NCBI Taxonomy" id="980561"/>
    <lineage>
        <taxon>Bacteria</taxon>
        <taxon>Pseudomonadati</taxon>
        <taxon>Pseudomonadota</taxon>
        <taxon>Gammaproteobacteria</taxon>
        <taxon>Methylococcales</taxon>
        <taxon>Methylococcaceae</taxon>
        <taxon>Methylomonas</taxon>
    </lineage>
</organism>
<evidence type="ECO:0000313" key="8">
    <source>
        <dbReference type="Proteomes" id="UP000078476"/>
    </source>
</evidence>
<dbReference type="InterPro" id="IPR002994">
    <property type="entry name" value="Surf1/Shy1"/>
</dbReference>
<evidence type="ECO:0000256" key="4">
    <source>
        <dbReference type="ARBA" id="ARBA00022989"/>
    </source>
</evidence>
<dbReference type="Pfam" id="PF02104">
    <property type="entry name" value="SURF1"/>
    <property type="match status" value="1"/>
</dbReference>
<keyword evidence="3 6" id="KW-0812">Transmembrane</keyword>
<keyword evidence="5 6" id="KW-0472">Membrane</keyword>
<accession>A0A177N079</accession>
<dbReference type="PANTHER" id="PTHR23427:SF2">
    <property type="entry name" value="SURFEIT LOCUS PROTEIN 1"/>
    <property type="match status" value="1"/>
</dbReference>
<evidence type="ECO:0000256" key="3">
    <source>
        <dbReference type="ARBA" id="ARBA00022692"/>
    </source>
</evidence>
<dbReference type="GO" id="GO:0005886">
    <property type="term" value="C:plasma membrane"/>
    <property type="evidence" value="ECO:0007669"/>
    <property type="project" value="UniProtKB-SubCell"/>
</dbReference>
<reference evidence="7 8" key="1">
    <citation type="submission" date="2016-03" db="EMBL/GenBank/DDBJ databases">
        <authorList>
            <person name="Ploux O."/>
        </authorList>
    </citation>
    <scope>NUCLEOTIDE SEQUENCE [LARGE SCALE GENOMIC DNA]</scope>
    <source>
        <strain evidence="7 8">R-45370</strain>
    </source>
</reference>
<dbReference type="STRING" id="980561.A1359_16335"/>
<evidence type="ECO:0000256" key="2">
    <source>
        <dbReference type="ARBA" id="ARBA00007165"/>
    </source>
</evidence>
<keyword evidence="8" id="KW-1185">Reference proteome</keyword>
<comment type="subcellular location">
    <subcellularLocation>
        <location evidence="6">Cell membrane</location>
        <topology evidence="6">Multi-pass membrane protein</topology>
    </subcellularLocation>
    <subcellularLocation>
        <location evidence="1">Membrane</location>
    </subcellularLocation>
</comment>
<dbReference type="PANTHER" id="PTHR23427">
    <property type="entry name" value="SURFEIT LOCUS PROTEIN"/>
    <property type="match status" value="1"/>
</dbReference>
<dbReference type="OrthoDB" id="9789940at2"/>
<dbReference type="RefSeq" id="WP_066987195.1">
    <property type="nucleotide sequence ID" value="NZ_LUUI01000152.1"/>
</dbReference>
<evidence type="ECO:0000313" key="7">
    <source>
        <dbReference type="EMBL" id="OAI10620.1"/>
    </source>
</evidence>
<dbReference type="PROSITE" id="PS50895">
    <property type="entry name" value="SURF1"/>
    <property type="match status" value="1"/>
</dbReference>
<evidence type="ECO:0000256" key="5">
    <source>
        <dbReference type="ARBA" id="ARBA00023136"/>
    </source>
</evidence>
<feature type="transmembrane region" description="Helical" evidence="6">
    <location>
        <begin position="12"/>
        <end position="33"/>
    </location>
</feature>
<proteinExistence type="inferred from homology"/>
<gene>
    <name evidence="7" type="ORF">A1359_16335</name>
</gene>
<dbReference type="Proteomes" id="UP000078476">
    <property type="component" value="Unassembled WGS sequence"/>
</dbReference>
<evidence type="ECO:0000256" key="1">
    <source>
        <dbReference type="ARBA" id="ARBA00004370"/>
    </source>
</evidence>
<keyword evidence="6" id="KW-1003">Cell membrane</keyword>
<dbReference type="EMBL" id="LUUI01000152">
    <property type="protein sequence ID" value="OAI10620.1"/>
    <property type="molecule type" value="Genomic_DNA"/>
</dbReference>